<keyword evidence="1 2" id="KW-0694">RNA-binding</keyword>
<feature type="region of interest" description="Disordered" evidence="3">
    <location>
        <begin position="377"/>
        <end position="458"/>
    </location>
</feature>
<evidence type="ECO:0000256" key="1">
    <source>
        <dbReference type="ARBA" id="ARBA00022884"/>
    </source>
</evidence>
<feature type="compositionally biased region" description="Pro residues" evidence="3">
    <location>
        <begin position="584"/>
        <end position="594"/>
    </location>
</feature>
<dbReference type="HOGENOM" id="CLU_365272_0_0_1"/>
<feature type="compositionally biased region" description="Low complexity" evidence="3">
    <location>
        <begin position="398"/>
        <end position="415"/>
    </location>
</feature>
<dbReference type="Gene3D" id="3.30.70.330">
    <property type="match status" value="1"/>
</dbReference>
<dbReference type="InterPro" id="IPR035979">
    <property type="entry name" value="RBD_domain_sf"/>
</dbReference>
<sequence>MTSVNYGINPAPIGPPGISSRSSSTASSAASAAATAAQSHALGSIPNNTNGNTNGNSNTNNSNSLGHSTLSSTPSMPNSPPNGNALSGSLSASTASGMPNSMAASFGSNGSIDLNAANGVNGLGGLVSSLQIHSVLVRRLAIGHNNKALSHITAYCNHGLIHAEIIDPEHSKDVGYMGAILQYDSEQCASMAIEKLNGMRNISFDAKMSAEHLGVDKSPFATTGSFSSSTGSLPSGMSRAVQGPPLLSQPAGPFTNSTFQLGMSAAIRQGLSDAGLDRPAIMQEAFSRPRPIGNHLSDRGVRTSSLDLINSGSGNDDPLELPFGSLSLNDNSSLDTAPTSMAEPPRPQLANQRRSTMPQIPTMHNLSSLRLDTANIDPVSGMQSSVPSGYPTPFSGQSPAPFSAHPSHSAHSAHPMGPMSAGGLNGNSSFHPPHSRRGPHNHQSHGRHMVPHANPSDQHPPCNTLYVGNIPLDAHESELKALFMTQRGFKRLSLRTRNNNTMCFVEFEDITTSTKALDELYGRPLSNSNHRGGMRLSYSKNPFGVRSEHNPNNRVNPANNMHGMSPAMFGHSQAAGAGPMGGAPAPPPGLPLPPSINAARPRRSDGLGAAPGSQIPASAYAQVSPWNQPQQTQQAQQSYGLPLSQSFQSYEDDEDDFAAGGSASRLNSSSNPLGDYNFQGNGASSAFSPSTGYNPSFGATANINANTNGVPGGMFGATRNPSLNGTNINSNLGMAYTGEATNRANYSGNVTLGAQSHLSYMAYN</sequence>
<feature type="compositionally biased region" description="Low complexity" evidence="3">
    <location>
        <begin position="325"/>
        <end position="335"/>
    </location>
</feature>
<dbReference type="eggNOG" id="KOG0118">
    <property type="taxonomic scope" value="Eukaryota"/>
</dbReference>
<keyword evidence="6" id="KW-1185">Reference proteome</keyword>
<protein>
    <submittedName>
        <fullName evidence="5">Rna binding protein</fullName>
    </submittedName>
</protein>
<dbReference type="PANTHER" id="PTHR10501">
    <property type="entry name" value="U1 SMALL NUCLEAR RIBONUCLEOPROTEIN A/U2 SMALL NUCLEAR RIBONUCLEOPROTEIN B"/>
    <property type="match status" value="1"/>
</dbReference>
<proteinExistence type="predicted"/>
<name>S3C8U9_OPHP1</name>
<feature type="domain" description="RRM" evidence="4">
    <location>
        <begin position="463"/>
        <end position="541"/>
    </location>
</feature>
<organism evidence="5 6">
    <name type="scientific">Ophiostoma piceae (strain UAMH 11346)</name>
    <name type="common">Sap stain fungus</name>
    <dbReference type="NCBI Taxonomy" id="1262450"/>
    <lineage>
        <taxon>Eukaryota</taxon>
        <taxon>Fungi</taxon>
        <taxon>Dikarya</taxon>
        <taxon>Ascomycota</taxon>
        <taxon>Pezizomycotina</taxon>
        <taxon>Sordariomycetes</taxon>
        <taxon>Sordariomycetidae</taxon>
        <taxon>Ophiostomatales</taxon>
        <taxon>Ophiostomataceae</taxon>
        <taxon>Ophiostoma</taxon>
    </lineage>
</organism>
<dbReference type="InterPro" id="IPR012677">
    <property type="entry name" value="Nucleotide-bd_a/b_plait_sf"/>
</dbReference>
<evidence type="ECO:0000313" key="6">
    <source>
        <dbReference type="Proteomes" id="UP000016923"/>
    </source>
</evidence>
<dbReference type="GO" id="GO:0003723">
    <property type="term" value="F:RNA binding"/>
    <property type="evidence" value="ECO:0007669"/>
    <property type="project" value="UniProtKB-UniRule"/>
</dbReference>
<evidence type="ECO:0000259" key="4">
    <source>
        <dbReference type="PROSITE" id="PS50102"/>
    </source>
</evidence>
<dbReference type="EMBL" id="KE148149">
    <property type="protein sequence ID" value="EPE08371.1"/>
    <property type="molecule type" value="Genomic_DNA"/>
</dbReference>
<dbReference type="OrthoDB" id="431169at2759"/>
<feature type="region of interest" description="Disordered" evidence="3">
    <location>
        <begin position="543"/>
        <end position="614"/>
    </location>
</feature>
<dbReference type="Pfam" id="PF00076">
    <property type="entry name" value="RRM_1"/>
    <property type="match status" value="1"/>
</dbReference>
<dbReference type="SUPFAM" id="SSF54928">
    <property type="entry name" value="RNA-binding domain, RBD"/>
    <property type="match status" value="1"/>
</dbReference>
<feature type="region of interest" description="Disordered" evidence="3">
    <location>
        <begin position="1"/>
        <end position="94"/>
    </location>
</feature>
<feature type="region of interest" description="Disordered" evidence="3">
    <location>
        <begin position="307"/>
        <end position="353"/>
    </location>
</feature>
<evidence type="ECO:0000313" key="5">
    <source>
        <dbReference type="EMBL" id="EPE08371.1"/>
    </source>
</evidence>
<dbReference type="STRING" id="1262450.S3C8U9"/>
<dbReference type="SMART" id="SM00360">
    <property type="entry name" value="RRM"/>
    <property type="match status" value="1"/>
</dbReference>
<evidence type="ECO:0000256" key="2">
    <source>
        <dbReference type="PROSITE-ProRule" id="PRU00176"/>
    </source>
</evidence>
<gene>
    <name evidence="5" type="ORF">F503_01154</name>
</gene>
<feature type="compositionally biased region" description="Low complexity" evidence="3">
    <location>
        <begin position="224"/>
        <end position="238"/>
    </location>
</feature>
<feature type="region of interest" description="Disordered" evidence="3">
    <location>
        <begin position="224"/>
        <end position="254"/>
    </location>
</feature>
<feature type="compositionally biased region" description="Low complexity" evidence="3">
    <location>
        <begin position="7"/>
        <end position="94"/>
    </location>
</feature>
<dbReference type="InterPro" id="IPR000504">
    <property type="entry name" value="RRM_dom"/>
</dbReference>
<evidence type="ECO:0000256" key="3">
    <source>
        <dbReference type="SAM" id="MobiDB-lite"/>
    </source>
</evidence>
<dbReference type="Proteomes" id="UP000016923">
    <property type="component" value="Unassembled WGS sequence"/>
</dbReference>
<feature type="compositionally biased region" description="Basic residues" evidence="3">
    <location>
        <begin position="433"/>
        <end position="450"/>
    </location>
</feature>
<accession>S3C8U9</accession>
<dbReference type="VEuPathDB" id="FungiDB:F503_01154"/>
<reference evidence="5 6" key="1">
    <citation type="journal article" date="2013" name="BMC Genomics">
        <title>The genome and transcriptome of the pine saprophyte Ophiostoma piceae, and a comparison with the bark beetle-associated pine pathogen Grosmannia clavigera.</title>
        <authorList>
            <person name="Haridas S."/>
            <person name="Wang Y."/>
            <person name="Lim L."/>
            <person name="Massoumi Alamouti S."/>
            <person name="Jackman S."/>
            <person name="Docking R."/>
            <person name="Robertson G."/>
            <person name="Birol I."/>
            <person name="Bohlmann J."/>
            <person name="Breuil C."/>
        </authorList>
    </citation>
    <scope>NUCLEOTIDE SEQUENCE [LARGE SCALE GENOMIC DNA]</scope>
    <source>
        <strain evidence="5 6">UAMH 11346</strain>
    </source>
</reference>
<dbReference type="PROSITE" id="PS50102">
    <property type="entry name" value="RRM"/>
    <property type="match status" value="1"/>
</dbReference>
<dbReference type="AlphaFoldDB" id="S3C8U9"/>